<feature type="transmembrane region" description="Helical" evidence="1">
    <location>
        <begin position="216"/>
        <end position="234"/>
    </location>
</feature>
<evidence type="ECO:0008006" key="4">
    <source>
        <dbReference type="Google" id="ProtNLM"/>
    </source>
</evidence>
<keyword evidence="3" id="KW-1185">Reference proteome</keyword>
<reference evidence="2 3" key="1">
    <citation type="submission" date="2021-03" db="EMBL/GenBank/DDBJ databases">
        <title>Sequencing the genomes of 1000 actinobacteria strains.</title>
        <authorList>
            <person name="Klenk H.-P."/>
        </authorList>
    </citation>
    <scope>NUCLEOTIDE SEQUENCE [LARGE SCALE GENOMIC DNA]</scope>
    <source>
        <strain evidence="2 3">DSM 45516</strain>
    </source>
</reference>
<keyword evidence="1" id="KW-1133">Transmembrane helix</keyword>
<proteinExistence type="predicted"/>
<feature type="transmembrane region" description="Helical" evidence="1">
    <location>
        <begin position="132"/>
        <end position="153"/>
    </location>
</feature>
<keyword evidence="1" id="KW-0472">Membrane</keyword>
<accession>A0ABS4QEV5</accession>
<name>A0ABS4QEV5_9NOCA</name>
<evidence type="ECO:0000313" key="3">
    <source>
        <dbReference type="Proteomes" id="UP001519325"/>
    </source>
</evidence>
<feature type="transmembrane region" description="Helical" evidence="1">
    <location>
        <begin position="35"/>
        <end position="57"/>
    </location>
</feature>
<feature type="transmembrane region" description="Helical" evidence="1">
    <location>
        <begin position="191"/>
        <end position="209"/>
    </location>
</feature>
<protein>
    <recommendedName>
        <fullName evidence="4">DoxX family protein</fullName>
    </recommendedName>
</protein>
<sequence>MGPVGVAAREGETVPIDSGGPAPWHPLVRLGFRFCFVYFLLFGLVFTQILFLFAGSVTDFLSEESVLWQLPWLTAGPKWVGRNVFGVDVSLRMSQSGDQAYIWVLVCCLLVLAAAFALAWTLFARRTEYAGLGAWFVFGARICLGTQLLWYGIAKLVPNQMPYPPLTTLLEPFGDFTRMEVLWNQIGIAPAYQMLLGAAEVLAAVLLLVSRTATLGGVLALMSLAQVFVLNLTYDVPVKLFSLHLLLLAVVVLTPQARTLANIFVLQRPSGPAGQPPLSGRVVKALPLVLGLLASTTCVRDAWQCWHEWGYGATKPELYGIWDVTEFSVHGRALPPLTTDEIRWQRLIVDISGLAYQRMNDTLVPVRGAVDAGQGVIEVTGVAAFAYHRPAPEQLVLRGDLDGQPVTVSLIRHDLADFRVRGPGFHWIQESLPRD</sequence>
<comment type="caution">
    <text evidence="2">The sequence shown here is derived from an EMBL/GenBank/DDBJ whole genome shotgun (WGS) entry which is preliminary data.</text>
</comment>
<keyword evidence="1" id="KW-0812">Transmembrane</keyword>
<feature type="transmembrane region" description="Helical" evidence="1">
    <location>
        <begin position="100"/>
        <end position="120"/>
    </location>
</feature>
<gene>
    <name evidence="2" type="ORF">BJ987_003138</name>
</gene>
<dbReference type="Proteomes" id="UP001519325">
    <property type="component" value="Unassembled WGS sequence"/>
</dbReference>
<dbReference type="EMBL" id="JAGGMR010000001">
    <property type="protein sequence ID" value="MBP2190237.1"/>
    <property type="molecule type" value="Genomic_DNA"/>
</dbReference>
<evidence type="ECO:0000256" key="1">
    <source>
        <dbReference type="SAM" id="Phobius"/>
    </source>
</evidence>
<dbReference type="RefSeq" id="WP_307869625.1">
    <property type="nucleotide sequence ID" value="NZ_JAGGMR010000001.1"/>
</dbReference>
<organism evidence="2 3">
    <name type="scientific">Nocardia goodfellowii</name>
    <dbReference type="NCBI Taxonomy" id="882446"/>
    <lineage>
        <taxon>Bacteria</taxon>
        <taxon>Bacillati</taxon>
        <taxon>Actinomycetota</taxon>
        <taxon>Actinomycetes</taxon>
        <taxon>Mycobacteriales</taxon>
        <taxon>Nocardiaceae</taxon>
        <taxon>Nocardia</taxon>
    </lineage>
</organism>
<evidence type="ECO:0000313" key="2">
    <source>
        <dbReference type="EMBL" id="MBP2190237.1"/>
    </source>
</evidence>